<proteinExistence type="predicted"/>
<dbReference type="PANTHER" id="PTHR40943">
    <property type="entry name" value="CYTOPLASMIC PROTEIN-RELATED"/>
    <property type="match status" value="1"/>
</dbReference>
<keyword evidence="3" id="KW-1185">Reference proteome</keyword>
<dbReference type="SUPFAM" id="SSF51182">
    <property type="entry name" value="RmlC-like cupins"/>
    <property type="match status" value="1"/>
</dbReference>
<feature type="domain" description="(S)-ureidoglycine aminohydrolase cupin" evidence="1">
    <location>
        <begin position="59"/>
        <end position="130"/>
    </location>
</feature>
<dbReference type="InterPro" id="IPR014710">
    <property type="entry name" value="RmlC-like_jellyroll"/>
</dbReference>
<dbReference type="EMBL" id="JACFXV010000031">
    <property type="protein sequence ID" value="MBA5775953.1"/>
    <property type="molecule type" value="Genomic_DNA"/>
</dbReference>
<dbReference type="CDD" id="cd02227">
    <property type="entry name" value="cupin_TM1112-like"/>
    <property type="match status" value="1"/>
</dbReference>
<organism evidence="2 3">
    <name type="scientific">Stappia albiluteola</name>
    <dbReference type="NCBI Taxonomy" id="2758565"/>
    <lineage>
        <taxon>Bacteria</taxon>
        <taxon>Pseudomonadati</taxon>
        <taxon>Pseudomonadota</taxon>
        <taxon>Alphaproteobacteria</taxon>
        <taxon>Hyphomicrobiales</taxon>
        <taxon>Stappiaceae</taxon>
        <taxon>Stappia</taxon>
    </lineage>
</organism>
<protein>
    <submittedName>
        <fullName evidence="2">DUF861 domain-containing protein</fullName>
    </submittedName>
</protein>
<dbReference type="Proteomes" id="UP000541109">
    <property type="component" value="Unassembled WGS sequence"/>
</dbReference>
<name>A0A839A8V0_9HYPH</name>
<dbReference type="Pfam" id="PF05899">
    <property type="entry name" value="Cupin_3"/>
    <property type="match status" value="1"/>
</dbReference>
<reference evidence="2 3" key="1">
    <citation type="submission" date="2020-07" db="EMBL/GenBank/DDBJ databases">
        <title>Stappia sp., F7233, whole genome shotgun sequencing project.</title>
        <authorList>
            <person name="Jiang S."/>
            <person name="Liu Z.W."/>
            <person name="Du Z.J."/>
        </authorList>
    </citation>
    <scope>NUCLEOTIDE SEQUENCE [LARGE SCALE GENOMIC DNA]</scope>
    <source>
        <strain evidence="2 3">F7233</strain>
    </source>
</reference>
<dbReference type="AlphaFoldDB" id="A0A839A8V0"/>
<evidence type="ECO:0000313" key="2">
    <source>
        <dbReference type="EMBL" id="MBA5775953.1"/>
    </source>
</evidence>
<dbReference type="InterPro" id="IPR011051">
    <property type="entry name" value="RmlC_Cupin_sf"/>
</dbReference>
<comment type="caution">
    <text evidence="2">The sequence shown here is derived from an EMBL/GenBank/DDBJ whole genome shotgun (WGS) entry which is preliminary data.</text>
</comment>
<sequence length="169" mass="18489">MSDELTAASAAGFGHAAGAALAAWSTATVDLATMRDAPIRRAWLIEGEPVARVASLGRGADGLATLATWDCTAGRFRWYYGGDEAVYILEGEVTVTAPDGVTRTLRAGDTAWFPAGQWFEWHVPTYVRKIAFCRDVPPPAIRFQMKVLRKLRYLARKLFAEVEEPQSGL</sequence>
<dbReference type="RefSeq" id="WP_182161870.1">
    <property type="nucleotide sequence ID" value="NZ_JACFXV010000031.1"/>
</dbReference>
<evidence type="ECO:0000259" key="1">
    <source>
        <dbReference type="Pfam" id="PF05899"/>
    </source>
</evidence>
<dbReference type="Gene3D" id="2.60.120.10">
    <property type="entry name" value="Jelly Rolls"/>
    <property type="match status" value="1"/>
</dbReference>
<accession>A0A839A8V0</accession>
<dbReference type="InterPro" id="IPR008579">
    <property type="entry name" value="UGlyAH_Cupin_dom"/>
</dbReference>
<evidence type="ECO:0000313" key="3">
    <source>
        <dbReference type="Proteomes" id="UP000541109"/>
    </source>
</evidence>
<dbReference type="PANTHER" id="PTHR40943:SF1">
    <property type="entry name" value="CYTOPLASMIC PROTEIN"/>
    <property type="match status" value="1"/>
</dbReference>
<gene>
    <name evidence="2" type="ORF">H2509_02295</name>
</gene>